<dbReference type="GO" id="GO:0043171">
    <property type="term" value="P:peptide catabolic process"/>
    <property type="evidence" value="ECO:0007669"/>
    <property type="project" value="TreeGrafter"/>
</dbReference>
<evidence type="ECO:0000259" key="12">
    <source>
        <dbReference type="Pfam" id="PF17900"/>
    </source>
</evidence>
<dbReference type="Pfam" id="PF01433">
    <property type="entry name" value="Peptidase_M1"/>
    <property type="match status" value="1"/>
</dbReference>
<dbReference type="SUPFAM" id="SSF55486">
    <property type="entry name" value="Metalloproteases ('zincins'), catalytic domain"/>
    <property type="match status" value="1"/>
</dbReference>
<feature type="binding site" evidence="8">
    <location>
        <position position="321"/>
    </location>
    <ligand>
        <name>Zn(2+)</name>
        <dbReference type="ChEBI" id="CHEBI:29105"/>
        <note>catalytic</note>
    </ligand>
</feature>
<feature type="binding site" evidence="8">
    <location>
        <position position="325"/>
    </location>
    <ligand>
        <name>Zn(2+)</name>
        <dbReference type="ChEBI" id="CHEBI:29105"/>
        <note>catalytic</note>
    </ligand>
</feature>
<evidence type="ECO:0000256" key="1">
    <source>
        <dbReference type="ARBA" id="ARBA00010136"/>
    </source>
</evidence>
<comment type="caution">
    <text evidence="13">The sequence shown here is derived from an EMBL/GenBank/DDBJ whole genome shotgun (WGS) entry which is preliminary data.</text>
</comment>
<dbReference type="GO" id="GO:0005615">
    <property type="term" value="C:extracellular space"/>
    <property type="evidence" value="ECO:0007669"/>
    <property type="project" value="TreeGrafter"/>
</dbReference>
<feature type="signal peptide" evidence="10">
    <location>
        <begin position="1"/>
        <end position="16"/>
    </location>
</feature>
<dbReference type="InterPro" id="IPR014782">
    <property type="entry name" value="Peptidase_M1_dom"/>
</dbReference>
<dbReference type="InterPro" id="IPR050344">
    <property type="entry name" value="Peptidase_M1_aminopeptidases"/>
</dbReference>
<evidence type="ECO:0000256" key="3">
    <source>
        <dbReference type="ARBA" id="ARBA00022723"/>
    </source>
</evidence>
<feature type="site" description="Transition state stabilizer" evidence="9">
    <location>
        <position position="409"/>
    </location>
</feature>
<dbReference type="GO" id="GO:0008270">
    <property type="term" value="F:zinc ion binding"/>
    <property type="evidence" value="ECO:0007669"/>
    <property type="project" value="InterPro"/>
</dbReference>
<dbReference type="InterPro" id="IPR027268">
    <property type="entry name" value="Peptidase_M4/M1_CTD_sf"/>
</dbReference>
<dbReference type="OrthoDB" id="10031169at2759"/>
<dbReference type="InterPro" id="IPR001930">
    <property type="entry name" value="Peptidase_M1"/>
</dbReference>
<dbReference type="Gene3D" id="2.60.40.1730">
    <property type="entry name" value="tricorn interacting facor f3 domain"/>
    <property type="match status" value="1"/>
</dbReference>
<sequence length="664" mass="76008">MNLIYSLVLLFPAVFGNFPRLSKNVTPISYTLELEIILPGYDIKGTNGFTGNVHINLNIEEDTDVIILHAAKNIQISRGITLLKQIKENGKSKTNIITKYIENNEYQEIQLHFMETIKKNLPTFLTIYYESTFNENRFGLFLSEYNDGNNENKTAASTQFEPFFARSVVPCFDEPDFKATWTVTLRHPSGTIALSNTPTVSEEHSYFDNMIETRFEKTPRMSSYLLAFVVCEFGFKAARSQSGTPVRVFAPSSEISDVDVILNAAVESLNYFENKTNIPFSLPKLDLINFDFPAGMENWGLIVLGGVLYNDTNELNSLIAHEVAHQWFGNLVTAEWWNEIWLNEGFATFYEALGLDYLTNGNQSFAENVPKNAMTYLNEHTFGIDNEVATITNIDSLQSIGNTFGIGTYFKGSAILNMFRNVIGWNNFDQAIINYLKENAYANTNSSIFFSYFQMPNENGPSSVDEFLRPWLEQVGHPLVTIDHFNETHNILSQSRFDNGKLKEIDDQTPYPIWEYQWDIPVWYLDTHHQLKLVWLRQNSTALIGKNVSINPGANGIFRVWSEVDFSDDKFQDPANRIEIYQKSRIDNAFAFALSKRITIEKYERIVHQLGHLYPENQHLHNAQIQVLHGSENITNYKATLGANSIMERKQRRLSNIEVSNETN</sequence>
<keyword evidence="2" id="KW-0645">Protease</keyword>
<dbReference type="AlphaFoldDB" id="A0A9P1J2P7"/>
<comment type="similarity">
    <text evidence="1">Belongs to the peptidase M1 family.</text>
</comment>
<dbReference type="InterPro" id="IPR034016">
    <property type="entry name" value="M1_APN-typ"/>
</dbReference>
<dbReference type="Pfam" id="PF17900">
    <property type="entry name" value="Peptidase_M1_N"/>
    <property type="match status" value="1"/>
</dbReference>
<feature type="active site" description="Proton acceptor" evidence="7">
    <location>
        <position position="322"/>
    </location>
</feature>
<evidence type="ECO:0000256" key="6">
    <source>
        <dbReference type="ARBA" id="ARBA00023049"/>
    </source>
</evidence>
<feature type="binding site" evidence="8">
    <location>
        <position position="344"/>
    </location>
    <ligand>
        <name>Zn(2+)</name>
        <dbReference type="ChEBI" id="CHEBI:29105"/>
        <note>catalytic</note>
    </ligand>
</feature>
<feature type="domain" description="Peptidase M1 membrane alanine aminopeptidase" evidence="11">
    <location>
        <begin position="262"/>
        <end position="471"/>
    </location>
</feature>
<dbReference type="CDD" id="cd09601">
    <property type="entry name" value="M1_APN-Q_like"/>
    <property type="match status" value="1"/>
</dbReference>
<proteinExistence type="inferred from homology"/>
<dbReference type="GO" id="GO:0005737">
    <property type="term" value="C:cytoplasm"/>
    <property type="evidence" value="ECO:0007669"/>
    <property type="project" value="TreeGrafter"/>
</dbReference>
<dbReference type="GO" id="GO:0016020">
    <property type="term" value="C:membrane"/>
    <property type="evidence" value="ECO:0007669"/>
    <property type="project" value="TreeGrafter"/>
</dbReference>
<organism evidence="13 14">
    <name type="scientific">Caenorhabditis angaria</name>
    <dbReference type="NCBI Taxonomy" id="860376"/>
    <lineage>
        <taxon>Eukaryota</taxon>
        <taxon>Metazoa</taxon>
        <taxon>Ecdysozoa</taxon>
        <taxon>Nematoda</taxon>
        <taxon>Chromadorea</taxon>
        <taxon>Rhabditida</taxon>
        <taxon>Rhabditina</taxon>
        <taxon>Rhabditomorpha</taxon>
        <taxon>Rhabditoidea</taxon>
        <taxon>Rhabditidae</taxon>
        <taxon>Peloderinae</taxon>
        <taxon>Caenorhabditis</taxon>
    </lineage>
</organism>
<keyword evidence="3 8" id="KW-0479">Metal-binding</keyword>
<accession>A0A9P1J2P7</accession>
<evidence type="ECO:0000259" key="11">
    <source>
        <dbReference type="Pfam" id="PF01433"/>
    </source>
</evidence>
<dbReference type="EMBL" id="CANHGI010000006">
    <property type="protein sequence ID" value="CAI5455431.1"/>
    <property type="molecule type" value="Genomic_DNA"/>
</dbReference>
<dbReference type="Gene3D" id="1.10.390.10">
    <property type="entry name" value="Neutral Protease Domain 2"/>
    <property type="match status" value="1"/>
</dbReference>
<dbReference type="PANTHER" id="PTHR11533">
    <property type="entry name" value="PROTEASE M1 ZINC METALLOPROTEASE"/>
    <property type="match status" value="1"/>
</dbReference>
<dbReference type="GO" id="GO:0006508">
    <property type="term" value="P:proteolysis"/>
    <property type="evidence" value="ECO:0007669"/>
    <property type="project" value="UniProtKB-KW"/>
</dbReference>
<name>A0A9P1J2P7_9PELO</name>
<dbReference type="InterPro" id="IPR045357">
    <property type="entry name" value="Aminopeptidase_N-like_N"/>
</dbReference>
<evidence type="ECO:0000256" key="5">
    <source>
        <dbReference type="ARBA" id="ARBA00022833"/>
    </source>
</evidence>
<evidence type="ECO:0000256" key="4">
    <source>
        <dbReference type="ARBA" id="ARBA00022801"/>
    </source>
</evidence>
<keyword evidence="10" id="KW-0732">Signal</keyword>
<protein>
    <recommendedName>
        <fullName evidence="15">Peptidase M1 membrane alanine aminopeptidase domain-containing protein</fullName>
    </recommendedName>
</protein>
<evidence type="ECO:0000256" key="9">
    <source>
        <dbReference type="PIRSR" id="PIRSR634016-4"/>
    </source>
</evidence>
<evidence type="ECO:0000313" key="13">
    <source>
        <dbReference type="EMBL" id="CAI5455431.1"/>
    </source>
</evidence>
<feature type="domain" description="Aminopeptidase N-like N-terminal" evidence="12">
    <location>
        <begin position="27"/>
        <end position="225"/>
    </location>
</feature>
<reference evidence="13" key="1">
    <citation type="submission" date="2022-11" db="EMBL/GenBank/DDBJ databases">
        <authorList>
            <person name="Kikuchi T."/>
        </authorList>
    </citation>
    <scope>NUCLEOTIDE SEQUENCE</scope>
    <source>
        <strain evidence="13">PS1010</strain>
    </source>
</reference>
<evidence type="ECO:0000256" key="8">
    <source>
        <dbReference type="PIRSR" id="PIRSR634016-3"/>
    </source>
</evidence>
<dbReference type="SUPFAM" id="SSF63737">
    <property type="entry name" value="Leukotriene A4 hydrolase N-terminal domain"/>
    <property type="match status" value="1"/>
</dbReference>
<comment type="cofactor">
    <cofactor evidence="8">
        <name>Zn(2+)</name>
        <dbReference type="ChEBI" id="CHEBI:29105"/>
    </cofactor>
    <text evidence="8">Binds 1 zinc ion per subunit.</text>
</comment>
<keyword evidence="5 8" id="KW-0862">Zinc</keyword>
<dbReference type="FunFam" id="2.60.40.1730:FF:000013">
    <property type="entry name" value="Aminopeptidase"/>
    <property type="match status" value="1"/>
</dbReference>
<keyword evidence="6" id="KW-0482">Metalloprotease</keyword>
<keyword evidence="4" id="KW-0378">Hydrolase</keyword>
<feature type="chain" id="PRO_5040385494" description="Peptidase M1 membrane alanine aminopeptidase domain-containing protein" evidence="10">
    <location>
        <begin position="17"/>
        <end position="664"/>
    </location>
</feature>
<dbReference type="Proteomes" id="UP001152747">
    <property type="component" value="Unassembled WGS sequence"/>
</dbReference>
<evidence type="ECO:0000256" key="7">
    <source>
        <dbReference type="PIRSR" id="PIRSR634016-1"/>
    </source>
</evidence>
<dbReference type="GO" id="GO:0070006">
    <property type="term" value="F:metalloaminopeptidase activity"/>
    <property type="evidence" value="ECO:0007669"/>
    <property type="project" value="TreeGrafter"/>
</dbReference>
<evidence type="ECO:0008006" key="15">
    <source>
        <dbReference type="Google" id="ProtNLM"/>
    </source>
</evidence>
<gene>
    <name evidence="13" type="ORF">CAMP_LOCUS18068</name>
</gene>
<evidence type="ECO:0000313" key="14">
    <source>
        <dbReference type="Proteomes" id="UP001152747"/>
    </source>
</evidence>
<evidence type="ECO:0000256" key="10">
    <source>
        <dbReference type="SAM" id="SignalP"/>
    </source>
</evidence>
<keyword evidence="14" id="KW-1185">Reference proteome</keyword>
<dbReference type="PRINTS" id="PR00756">
    <property type="entry name" value="ALADIPTASE"/>
</dbReference>
<dbReference type="PANTHER" id="PTHR11533:SF299">
    <property type="entry name" value="AMINOPEPTIDASE"/>
    <property type="match status" value="1"/>
</dbReference>
<dbReference type="InterPro" id="IPR042097">
    <property type="entry name" value="Aminopeptidase_N-like_N_sf"/>
</dbReference>
<dbReference type="GO" id="GO:0042277">
    <property type="term" value="F:peptide binding"/>
    <property type="evidence" value="ECO:0007669"/>
    <property type="project" value="TreeGrafter"/>
</dbReference>
<evidence type="ECO:0000256" key="2">
    <source>
        <dbReference type="ARBA" id="ARBA00022670"/>
    </source>
</evidence>